<proteinExistence type="predicted"/>
<dbReference type="EMBL" id="MFGX01000038">
    <property type="protein sequence ID" value="OGF56314.1"/>
    <property type="molecule type" value="Genomic_DNA"/>
</dbReference>
<feature type="domain" description="Methyltransferase" evidence="4">
    <location>
        <begin position="44"/>
        <end position="133"/>
    </location>
</feature>
<evidence type="ECO:0000313" key="6">
    <source>
        <dbReference type="Proteomes" id="UP000179157"/>
    </source>
</evidence>
<dbReference type="Gene3D" id="2.20.130.10">
    <property type="entry name" value="CAC2371-like domains"/>
    <property type="match status" value="1"/>
</dbReference>
<evidence type="ECO:0000256" key="2">
    <source>
        <dbReference type="ARBA" id="ARBA00022679"/>
    </source>
</evidence>
<evidence type="ECO:0000259" key="4">
    <source>
        <dbReference type="Pfam" id="PF13649"/>
    </source>
</evidence>
<keyword evidence="2" id="KW-0808">Transferase</keyword>
<dbReference type="Pfam" id="PF13649">
    <property type="entry name" value="Methyltransf_25"/>
    <property type="match status" value="1"/>
</dbReference>
<dbReference type="InterPro" id="IPR029063">
    <property type="entry name" value="SAM-dependent_MTases_sf"/>
</dbReference>
<evidence type="ECO:0000256" key="1">
    <source>
        <dbReference type="ARBA" id="ARBA00022603"/>
    </source>
</evidence>
<dbReference type="GO" id="GO:0032259">
    <property type="term" value="P:methylation"/>
    <property type="evidence" value="ECO:0007669"/>
    <property type="project" value="UniProtKB-KW"/>
</dbReference>
<dbReference type="STRING" id="1817864.A2Z21_03975"/>
<dbReference type="Gene3D" id="3.40.50.150">
    <property type="entry name" value="Vaccinia Virus protein VP39"/>
    <property type="match status" value="1"/>
</dbReference>
<dbReference type="CDD" id="cd02440">
    <property type="entry name" value="AdoMet_MTases"/>
    <property type="match status" value="1"/>
</dbReference>
<name>A0A1F5UYR7_FRAXR</name>
<organism evidence="5 6">
    <name type="scientific">Fraserbacteria sp. (strain RBG_16_55_9)</name>
    <dbReference type="NCBI Taxonomy" id="1817864"/>
    <lineage>
        <taxon>Bacteria</taxon>
        <taxon>Candidatus Fraseribacteriota</taxon>
    </lineage>
</organism>
<evidence type="ECO:0000256" key="3">
    <source>
        <dbReference type="ARBA" id="ARBA00022691"/>
    </source>
</evidence>
<dbReference type="AlphaFoldDB" id="A0A1F5UYR7"/>
<gene>
    <name evidence="5" type="ORF">A2Z21_03975</name>
</gene>
<sequence length="237" mass="26862">MHYQKSAAFYDAIYAIRGKDYAQEAKRLHELVRQHKKSMGNSLLDVACGTGIHISLLRNLYDAEGLDLDKKMLKVARKRCPGVVFHHGDMVNFKLACQYDVITCLFSSIGYAKTVGNLRKTVKTFARHLKPGGVAIIEPWFTPEAWRPGSVHATFVDQQELKIARINISERKRMLAVMNMHYLVGTPQGVTYFAELHEMGLFTHEEYLEAFRESGLEVVHDSEGLMGRGLYIGIKSE</sequence>
<dbReference type="SUPFAM" id="SSF53335">
    <property type="entry name" value="S-adenosyl-L-methionine-dependent methyltransferases"/>
    <property type="match status" value="1"/>
</dbReference>
<dbReference type="PANTHER" id="PTHR43464">
    <property type="entry name" value="METHYLTRANSFERASE"/>
    <property type="match status" value="1"/>
</dbReference>
<dbReference type="InterPro" id="IPR041698">
    <property type="entry name" value="Methyltransf_25"/>
</dbReference>
<comment type="caution">
    <text evidence="5">The sequence shown here is derived from an EMBL/GenBank/DDBJ whole genome shotgun (WGS) entry which is preliminary data.</text>
</comment>
<protein>
    <recommendedName>
        <fullName evidence="4">Methyltransferase domain-containing protein</fullName>
    </recommendedName>
</protein>
<dbReference type="PANTHER" id="PTHR43464:SF19">
    <property type="entry name" value="UBIQUINONE BIOSYNTHESIS O-METHYLTRANSFERASE, MITOCHONDRIAL"/>
    <property type="match status" value="1"/>
</dbReference>
<keyword evidence="3" id="KW-0949">S-adenosyl-L-methionine</keyword>
<dbReference type="GO" id="GO:0008168">
    <property type="term" value="F:methyltransferase activity"/>
    <property type="evidence" value="ECO:0007669"/>
    <property type="project" value="UniProtKB-KW"/>
</dbReference>
<keyword evidence="1" id="KW-0489">Methyltransferase</keyword>
<accession>A0A1F5UYR7</accession>
<dbReference type="Proteomes" id="UP000179157">
    <property type="component" value="Unassembled WGS sequence"/>
</dbReference>
<evidence type="ECO:0000313" key="5">
    <source>
        <dbReference type="EMBL" id="OGF56314.1"/>
    </source>
</evidence>
<reference evidence="5 6" key="1">
    <citation type="journal article" date="2016" name="Nat. Commun.">
        <title>Thousands of microbial genomes shed light on interconnected biogeochemical processes in an aquifer system.</title>
        <authorList>
            <person name="Anantharaman K."/>
            <person name="Brown C.T."/>
            <person name="Hug L.A."/>
            <person name="Sharon I."/>
            <person name="Castelle C.J."/>
            <person name="Probst A.J."/>
            <person name="Thomas B.C."/>
            <person name="Singh A."/>
            <person name="Wilkins M.J."/>
            <person name="Karaoz U."/>
            <person name="Brodie E.L."/>
            <person name="Williams K.H."/>
            <person name="Hubbard S.S."/>
            <person name="Banfield J.F."/>
        </authorList>
    </citation>
    <scope>NUCLEOTIDE SEQUENCE [LARGE SCALE GENOMIC DNA]</scope>
    <source>
        <strain evidence="6">RBG_16_55_9</strain>
    </source>
</reference>